<organism evidence="2 3">
    <name type="scientific">Elizabethkingia occulta</name>
    <dbReference type="NCBI Taxonomy" id="1867263"/>
    <lineage>
        <taxon>Bacteria</taxon>
        <taxon>Pseudomonadati</taxon>
        <taxon>Bacteroidota</taxon>
        <taxon>Flavobacteriia</taxon>
        <taxon>Flavobacteriales</taxon>
        <taxon>Weeksellaceae</taxon>
        <taxon>Elizabethkingia</taxon>
    </lineage>
</organism>
<accession>A0A1T3MKG5</accession>
<feature type="transmembrane region" description="Helical" evidence="1">
    <location>
        <begin position="87"/>
        <end position="104"/>
    </location>
</feature>
<feature type="transmembrane region" description="Helical" evidence="1">
    <location>
        <begin position="153"/>
        <end position="173"/>
    </location>
</feature>
<name>A0A1T3MKG5_9FLAO</name>
<keyword evidence="1" id="KW-0472">Membrane</keyword>
<evidence type="ECO:0000313" key="2">
    <source>
        <dbReference type="EMBL" id="OPC65122.1"/>
    </source>
</evidence>
<dbReference type="Proteomes" id="UP000190813">
    <property type="component" value="Unassembled WGS sequence"/>
</dbReference>
<gene>
    <name evidence="2" type="ORF">BAZ10_03555</name>
</gene>
<reference evidence="2 3" key="1">
    <citation type="submission" date="2016-06" db="EMBL/GenBank/DDBJ databases">
        <title>Revisiting the taxonomy of the Elizabethkingia Genus based on Whole-Genome Sequencing, Optical Mapping, and MALDI-TOF.</title>
        <authorList>
            <person name="Nicholson A.C."/>
        </authorList>
    </citation>
    <scope>NUCLEOTIDE SEQUENCE [LARGE SCALE GENOMIC DNA]</scope>
    <source>
        <strain evidence="2 3">G4070</strain>
    </source>
</reference>
<feature type="transmembrane region" description="Helical" evidence="1">
    <location>
        <begin position="116"/>
        <end position="141"/>
    </location>
</feature>
<dbReference type="RefSeq" id="WP_078771879.1">
    <property type="nucleotide sequence ID" value="NZ_CBCSBR010000031.1"/>
</dbReference>
<sequence length="230" mass="26974">MNILERKQIQKYLEDKRLPLDIYMEIEDHIISQIEELEKKGFGFQEAFLQIKTKWKKELSFQNFSFSDVKAVPKIVAKMRNAYIREIMPKILAISFSLLLVFVLGAHKLDKEQFKILYIIVYTGFIITPVVVQLINIRVLMQRSNYKKQPLNAFHNMVEVCYGLSIFPMVNVVNMSKSSEMFYNVFYISETSLLSKILTLSVPLYFSSVCLFAAFIFMKYKREVAKMKLA</sequence>
<protein>
    <submittedName>
        <fullName evidence="2">Uncharacterized protein</fullName>
    </submittedName>
</protein>
<evidence type="ECO:0000256" key="1">
    <source>
        <dbReference type="SAM" id="Phobius"/>
    </source>
</evidence>
<evidence type="ECO:0000313" key="3">
    <source>
        <dbReference type="Proteomes" id="UP000190813"/>
    </source>
</evidence>
<proteinExistence type="predicted"/>
<keyword evidence="1" id="KW-0812">Transmembrane</keyword>
<dbReference type="AlphaFoldDB" id="A0A1T3MKG5"/>
<keyword evidence="1" id="KW-1133">Transmembrane helix</keyword>
<dbReference type="EMBL" id="MAHX01000015">
    <property type="protein sequence ID" value="OPC65122.1"/>
    <property type="molecule type" value="Genomic_DNA"/>
</dbReference>
<feature type="transmembrane region" description="Helical" evidence="1">
    <location>
        <begin position="193"/>
        <end position="218"/>
    </location>
</feature>
<comment type="caution">
    <text evidence="2">The sequence shown here is derived from an EMBL/GenBank/DDBJ whole genome shotgun (WGS) entry which is preliminary data.</text>
</comment>
<keyword evidence="3" id="KW-1185">Reference proteome</keyword>